<accession>A0ABN8YG27</accession>
<evidence type="ECO:0000256" key="1">
    <source>
        <dbReference type="SAM" id="MobiDB-lite"/>
    </source>
</evidence>
<evidence type="ECO:0000313" key="2">
    <source>
        <dbReference type="EMBL" id="CAI9160489.1"/>
    </source>
</evidence>
<sequence length="315" mass="33284">MGQTRCRARPARSPAAQEPGARQSAPLPRRPSGAAPVARPSPGAEGAGWGPRVARSHEQQGAPTPTGPARGETVTRATWGPGQLTDSHLGFLRAAVAPLRPPPLLFLSRRRRRAAPSTNSGLVVGNWKCGSHSPPPPSPSAPAPAPALHSARLRSLPPKPPPPRARLGSPRPPSSSSPSRRRRRGALPPGLARAPDAGERALGLEEAPPPPGSRAPPLWPRLRDQVEPPPSARRLRPGPMRRPRSAASPWCPRSWPRALRDGHQTQSAPALPGRNCRCHSAFTDEQDTPPGVKEAPPPLSKSLHSKNPPAVGHKG</sequence>
<feature type="compositionally biased region" description="Pro residues" evidence="1">
    <location>
        <begin position="157"/>
        <end position="175"/>
    </location>
</feature>
<feature type="region of interest" description="Disordered" evidence="1">
    <location>
        <begin position="106"/>
        <end position="315"/>
    </location>
</feature>
<evidence type="ECO:0008006" key="4">
    <source>
        <dbReference type="Google" id="ProtNLM"/>
    </source>
</evidence>
<proteinExistence type="predicted"/>
<name>A0ABN8YG27_RANTA</name>
<feature type="compositionally biased region" description="Low complexity" evidence="1">
    <location>
        <begin position="146"/>
        <end position="156"/>
    </location>
</feature>
<protein>
    <recommendedName>
        <fullName evidence="4">Basic proline-rich protein-like</fullName>
    </recommendedName>
</protein>
<feature type="compositionally biased region" description="Low complexity" evidence="1">
    <location>
        <begin position="186"/>
        <end position="195"/>
    </location>
</feature>
<reference evidence="2" key="1">
    <citation type="submission" date="2023-04" db="EMBL/GenBank/DDBJ databases">
        <authorList>
            <consortium name="ELIXIR-Norway"/>
        </authorList>
    </citation>
    <scope>NUCLEOTIDE SEQUENCE [LARGE SCALE GENOMIC DNA]</scope>
</reference>
<gene>
    <name evidence="2" type="ORF">MRATA1EN1_LOCUS9451</name>
</gene>
<feature type="region of interest" description="Disordered" evidence="1">
    <location>
        <begin position="1"/>
        <end position="85"/>
    </location>
</feature>
<evidence type="ECO:0000313" key="3">
    <source>
        <dbReference type="Proteomes" id="UP001176941"/>
    </source>
</evidence>
<feature type="compositionally biased region" description="Pro residues" evidence="1">
    <location>
        <begin position="133"/>
        <end position="145"/>
    </location>
</feature>
<dbReference type="Proteomes" id="UP001176941">
    <property type="component" value="Chromosome 2"/>
</dbReference>
<dbReference type="EMBL" id="OX459938">
    <property type="protein sequence ID" value="CAI9160489.1"/>
    <property type="molecule type" value="Genomic_DNA"/>
</dbReference>
<feature type="compositionally biased region" description="Pro residues" evidence="1">
    <location>
        <begin position="207"/>
        <end position="219"/>
    </location>
</feature>
<organism evidence="2 3">
    <name type="scientific">Rangifer tarandus platyrhynchus</name>
    <name type="common">Svalbard reindeer</name>
    <dbReference type="NCBI Taxonomy" id="3082113"/>
    <lineage>
        <taxon>Eukaryota</taxon>
        <taxon>Metazoa</taxon>
        <taxon>Chordata</taxon>
        <taxon>Craniata</taxon>
        <taxon>Vertebrata</taxon>
        <taxon>Euteleostomi</taxon>
        <taxon>Mammalia</taxon>
        <taxon>Eutheria</taxon>
        <taxon>Laurasiatheria</taxon>
        <taxon>Artiodactyla</taxon>
        <taxon>Ruminantia</taxon>
        <taxon>Pecora</taxon>
        <taxon>Cervidae</taxon>
        <taxon>Odocoileinae</taxon>
        <taxon>Rangifer</taxon>
    </lineage>
</organism>
<feature type="compositionally biased region" description="Basic residues" evidence="1">
    <location>
        <begin position="1"/>
        <end position="10"/>
    </location>
</feature>
<feature type="compositionally biased region" description="Basic residues" evidence="1">
    <location>
        <begin position="233"/>
        <end position="244"/>
    </location>
</feature>
<keyword evidence="3" id="KW-1185">Reference proteome</keyword>